<proteinExistence type="predicted"/>
<dbReference type="Proteomes" id="UP001443914">
    <property type="component" value="Unassembled WGS sequence"/>
</dbReference>
<name>A0AAW1LI65_SAPOF</name>
<evidence type="ECO:0000259" key="1">
    <source>
        <dbReference type="Pfam" id="PF14291"/>
    </source>
</evidence>
<feature type="domain" description="DUF4371" evidence="1">
    <location>
        <begin position="2"/>
        <end position="97"/>
    </location>
</feature>
<dbReference type="AlphaFoldDB" id="A0AAW1LI65"/>
<evidence type="ECO:0000313" key="2">
    <source>
        <dbReference type="EMBL" id="KAK9733006.1"/>
    </source>
</evidence>
<dbReference type="InterPro" id="IPR055298">
    <property type="entry name" value="AtLOH3-like"/>
</dbReference>
<sequence length="442" mass="50421">MSVHNNVVQSLEDLKKKSLPSLFANQSKESKLKYQKRLEVSIKCLKWLSLQGLPARGHDESETSSNEEDVDKFVLKNAPANSQMTAPSIQKDIINAFMEHFLGVVRVANTTSVTLKEVIESKLIEHSLTLSRVRDQGYDGTSNIQGAINGLKTLILNESPSAYFVHCFTHQLQLTLIAVTKKNADCGWLFVDVLAPLLNFVGSSPKRKEFLREKQAKRVVATLSLGELESGTGLNQSHFKTILNVLNLYPTILESLDAIGDVSDSVDQNRAESLTHFLMSFNFIFMTHLMKSIFAITNELNMALQKSDQDIVNAMKMRYSHEQCSFIYDKYEIENPNTEEKYVHPSRRKFRGSRPQVTNFDHFRVELFLSDIDLQLQELENRFDEVSKELLISMSSFSPANQFSSLDIRKLRRMDEFYLNEFSTSIGELSMKLFETGKHETH</sequence>
<dbReference type="EMBL" id="JBDFQZ010000004">
    <property type="protein sequence ID" value="KAK9733006.1"/>
    <property type="molecule type" value="Genomic_DNA"/>
</dbReference>
<dbReference type="Pfam" id="PF14291">
    <property type="entry name" value="DUF4371"/>
    <property type="match status" value="2"/>
</dbReference>
<feature type="domain" description="DUF4371" evidence="1">
    <location>
        <begin position="99"/>
        <end position="150"/>
    </location>
</feature>
<dbReference type="PANTHER" id="PTHR11697:SF230">
    <property type="entry name" value="ZINC FINGER, MYM DOMAIN CONTAINING 1"/>
    <property type="match status" value="1"/>
</dbReference>
<reference evidence="2" key="1">
    <citation type="submission" date="2024-03" db="EMBL/GenBank/DDBJ databases">
        <title>WGS assembly of Saponaria officinalis var. Norfolk2.</title>
        <authorList>
            <person name="Jenkins J."/>
            <person name="Shu S."/>
            <person name="Grimwood J."/>
            <person name="Barry K."/>
            <person name="Goodstein D."/>
            <person name="Schmutz J."/>
            <person name="Leebens-Mack J."/>
            <person name="Osbourn A."/>
        </authorList>
    </citation>
    <scope>NUCLEOTIDE SEQUENCE [LARGE SCALE GENOMIC DNA]</scope>
    <source>
        <strain evidence="2">JIC</strain>
    </source>
</reference>
<protein>
    <recommendedName>
        <fullName evidence="1">DUF4371 domain-containing protein</fullName>
    </recommendedName>
</protein>
<comment type="caution">
    <text evidence="2">The sequence shown here is derived from an EMBL/GenBank/DDBJ whole genome shotgun (WGS) entry which is preliminary data.</text>
</comment>
<evidence type="ECO:0000313" key="3">
    <source>
        <dbReference type="Proteomes" id="UP001443914"/>
    </source>
</evidence>
<dbReference type="InterPro" id="IPR025398">
    <property type="entry name" value="DUF4371"/>
</dbReference>
<gene>
    <name evidence="2" type="ORF">RND81_04G037700</name>
</gene>
<keyword evidence="3" id="KW-1185">Reference proteome</keyword>
<accession>A0AAW1LI65</accession>
<dbReference type="PANTHER" id="PTHR11697">
    <property type="entry name" value="GENERAL TRANSCRIPTION FACTOR 2-RELATED ZINC FINGER PROTEIN"/>
    <property type="match status" value="1"/>
</dbReference>
<organism evidence="2 3">
    <name type="scientific">Saponaria officinalis</name>
    <name type="common">Common soapwort</name>
    <name type="synonym">Lychnis saponaria</name>
    <dbReference type="NCBI Taxonomy" id="3572"/>
    <lineage>
        <taxon>Eukaryota</taxon>
        <taxon>Viridiplantae</taxon>
        <taxon>Streptophyta</taxon>
        <taxon>Embryophyta</taxon>
        <taxon>Tracheophyta</taxon>
        <taxon>Spermatophyta</taxon>
        <taxon>Magnoliopsida</taxon>
        <taxon>eudicotyledons</taxon>
        <taxon>Gunneridae</taxon>
        <taxon>Pentapetalae</taxon>
        <taxon>Caryophyllales</taxon>
        <taxon>Caryophyllaceae</taxon>
        <taxon>Caryophylleae</taxon>
        <taxon>Saponaria</taxon>
    </lineage>
</organism>